<evidence type="ECO:0000313" key="2">
    <source>
        <dbReference type="Proteomes" id="UP000318538"/>
    </source>
</evidence>
<gene>
    <name evidence="1" type="ORF">K227x_21740</name>
</gene>
<dbReference type="Proteomes" id="UP000318538">
    <property type="component" value="Chromosome"/>
</dbReference>
<dbReference type="KEGG" id="rlc:K227x_21740"/>
<evidence type="ECO:0000313" key="1">
    <source>
        <dbReference type="EMBL" id="QDT03789.1"/>
    </source>
</evidence>
<reference evidence="1 2" key="1">
    <citation type="submission" date="2019-02" db="EMBL/GenBank/DDBJ databases">
        <title>Deep-cultivation of Planctomycetes and their phenomic and genomic characterization uncovers novel biology.</title>
        <authorList>
            <person name="Wiegand S."/>
            <person name="Jogler M."/>
            <person name="Boedeker C."/>
            <person name="Pinto D."/>
            <person name="Vollmers J."/>
            <person name="Rivas-Marin E."/>
            <person name="Kohn T."/>
            <person name="Peeters S.H."/>
            <person name="Heuer A."/>
            <person name="Rast P."/>
            <person name="Oberbeckmann S."/>
            <person name="Bunk B."/>
            <person name="Jeske O."/>
            <person name="Meyerdierks A."/>
            <person name="Storesund J.E."/>
            <person name="Kallscheuer N."/>
            <person name="Luecker S."/>
            <person name="Lage O.M."/>
            <person name="Pohl T."/>
            <person name="Merkel B.J."/>
            <person name="Hornburger P."/>
            <person name="Mueller R.-W."/>
            <person name="Bruemmer F."/>
            <person name="Labrenz M."/>
            <person name="Spormann A.M."/>
            <person name="Op den Camp H."/>
            <person name="Overmann J."/>
            <person name="Amann R."/>
            <person name="Jetten M.S.M."/>
            <person name="Mascher T."/>
            <person name="Medema M.H."/>
            <person name="Devos D.P."/>
            <person name="Kaster A.-K."/>
            <person name="Ovreas L."/>
            <person name="Rohde M."/>
            <person name="Galperin M.Y."/>
            <person name="Jogler C."/>
        </authorList>
    </citation>
    <scope>NUCLEOTIDE SEQUENCE [LARGE SCALE GENOMIC DNA]</scope>
    <source>
        <strain evidence="1 2">K22_7</strain>
    </source>
</reference>
<dbReference type="AlphaFoldDB" id="A0A517N9H9"/>
<keyword evidence="2" id="KW-1185">Reference proteome</keyword>
<name>A0A517N9H9_9BACT</name>
<organism evidence="1 2">
    <name type="scientific">Rubripirellula lacrimiformis</name>
    <dbReference type="NCBI Taxonomy" id="1930273"/>
    <lineage>
        <taxon>Bacteria</taxon>
        <taxon>Pseudomonadati</taxon>
        <taxon>Planctomycetota</taxon>
        <taxon>Planctomycetia</taxon>
        <taxon>Pirellulales</taxon>
        <taxon>Pirellulaceae</taxon>
        <taxon>Rubripirellula</taxon>
    </lineage>
</organism>
<proteinExistence type="predicted"/>
<dbReference type="OrthoDB" id="285759at2"/>
<accession>A0A517N9H9</accession>
<sequence>MIEYVIIETDHGYTIAGVPEGSDAETAAKAAGGVLVDDARYRTFDAAQDALAAFPSPFPEKALE</sequence>
<dbReference type="RefSeq" id="WP_145169393.1">
    <property type="nucleotide sequence ID" value="NZ_CP036525.1"/>
</dbReference>
<protein>
    <submittedName>
        <fullName evidence="1">Uncharacterized protein</fullName>
    </submittedName>
</protein>
<dbReference type="EMBL" id="CP036525">
    <property type="protein sequence ID" value="QDT03789.1"/>
    <property type="molecule type" value="Genomic_DNA"/>
</dbReference>